<evidence type="ECO:0000259" key="9">
    <source>
        <dbReference type="Pfam" id="PF04413"/>
    </source>
</evidence>
<dbReference type="OrthoDB" id="9789797at2"/>
<reference evidence="10 11" key="1">
    <citation type="submission" date="2016-08" db="EMBL/GenBank/DDBJ databases">
        <authorList>
            <person name="Seilhamer J.J."/>
        </authorList>
    </citation>
    <scope>NUCLEOTIDE SEQUENCE [LARGE SCALE GENOMIC DNA]</scope>
    <source>
        <strain evidence="10 11">A37T2</strain>
    </source>
</reference>
<evidence type="ECO:0000256" key="5">
    <source>
        <dbReference type="ARBA" id="ARBA00031445"/>
    </source>
</evidence>
<sequence length="420" mass="47434">MILFSGLYNLGIAIYYFAITLSAWAGKVKARLWKQGRYQWPVRMHVAIPPGTPLIWVHAASLGEFEQGRPVLEALRSHYPSYKILLTFFSPSGYEVRKDYQGADYIFYLPLDTRRNARIFLDIAQPRLALFIKYEFWYHFLTALHARNIPTLLVSGIFRPQQVFFKWYGGLFRQLLERLTHIFVQDDRSLQLLTSAGIKNVSRSGDTRFDRVWALRNEKRTLPLIEQFCTGKHILVAGSTWPEDEQLLAACWSQMLPDMALILAPHEVHTTRIDQLMAMFPQAQRYTRLAAGEALHSNVLIIDNVGMLSALYHYAMITYVGGGFGKEGIHNILEPATYGKPVLFGPIFDKFPEAPALIAVGGGFIVKDAASLLRILQLFVQDTTAWNTAAQAAAAYVEAGQGATGKVLTYIAEKRFLSNP</sequence>
<dbReference type="RefSeq" id="WP_089708857.1">
    <property type="nucleotide sequence ID" value="NZ_FMAR01000001.1"/>
</dbReference>
<proteinExistence type="inferred from homology"/>
<comment type="catalytic activity">
    <reaction evidence="6 8">
        <text>lipid IVA (E. coli) + CMP-3-deoxy-beta-D-manno-octulosonate = alpha-Kdo-(2-&gt;6)-lipid IVA (E. coli) + CMP + H(+)</text>
        <dbReference type="Rhea" id="RHEA:28066"/>
        <dbReference type="ChEBI" id="CHEBI:15378"/>
        <dbReference type="ChEBI" id="CHEBI:58603"/>
        <dbReference type="ChEBI" id="CHEBI:60364"/>
        <dbReference type="ChEBI" id="CHEBI:60377"/>
        <dbReference type="ChEBI" id="CHEBI:85987"/>
        <dbReference type="EC" id="2.4.99.12"/>
    </reaction>
</comment>
<evidence type="ECO:0000313" key="10">
    <source>
        <dbReference type="EMBL" id="SCB87806.1"/>
    </source>
</evidence>
<keyword evidence="11" id="KW-1185">Reference proteome</keyword>
<evidence type="ECO:0000256" key="3">
    <source>
        <dbReference type="ARBA" id="ARBA00019077"/>
    </source>
</evidence>
<dbReference type="STRING" id="1335309.GA0116948_101627"/>
<dbReference type="InterPro" id="IPR007507">
    <property type="entry name" value="Glycos_transf_N"/>
</dbReference>
<dbReference type="Pfam" id="PF04413">
    <property type="entry name" value="Glycos_transf_N"/>
    <property type="match status" value="1"/>
</dbReference>
<keyword evidence="8" id="KW-0812">Transmembrane</keyword>
<accession>A0A1C3ZZU2</accession>
<dbReference type="InterPro" id="IPR039901">
    <property type="entry name" value="Kdotransferase"/>
</dbReference>
<dbReference type="Gene3D" id="3.40.50.2000">
    <property type="entry name" value="Glycogen Phosphorylase B"/>
    <property type="match status" value="1"/>
</dbReference>
<gene>
    <name evidence="10" type="ORF">GA0116948_101627</name>
</gene>
<dbReference type="Gene3D" id="3.40.50.11720">
    <property type="entry name" value="3-Deoxy-D-manno-octulosonic-acid transferase, N-terminal domain"/>
    <property type="match status" value="1"/>
</dbReference>
<dbReference type="GO" id="GO:0005886">
    <property type="term" value="C:plasma membrane"/>
    <property type="evidence" value="ECO:0007669"/>
    <property type="project" value="UniProtKB-SubCell"/>
</dbReference>
<dbReference type="EC" id="2.4.99.12" evidence="2 8"/>
<comment type="function">
    <text evidence="8">Involved in lipopolysaccharide (LPS) biosynthesis. Catalyzes the transfer of 3-deoxy-D-manno-octulosonate (Kdo) residue(s) from CMP-Kdo to lipid IV(A), the tetraacyldisaccharide-1,4'-bisphosphate precursor of lipid A.</text>
</comment>
<evidence type="ECO:0000256" key="6">
    <source>
        <dbReference type="ARBA" id="ARBA00049183"/>
    </source>
</evidence>
<dbReference type="PANTHER" id="PTHR42755:SF1">
    <property type="entry name" value="3-DEOXY-D-MANNO-OCTULOSONIC ACID TRANSFERASE, MITOCHONDRIAL-RELATED"/>
    <property type="match status" value="1"/>
</dbReference>
<dbReference type="EMBL" id="FMAR01000001">
    <property type="protein sequence ID" value="SCB87806.1"/>
    <property type="molecule type" value="Genomic_DNA"/>
</dbReference>
<evidence type="ECO:0000256" key="1">
    <source>
        <dbReference type="ARBA" id="ARBA00004713"/>
    </source>
</evidence>
<dbReference type="Proteomes" id="UP000242818">
    <property type="component" value="Unassembled WGS sequence"/>
</dbReference>
<dbReference type="SUPFAM" id="SSF53756">
    <property type="entry name" value="UDP-Glycosyltransferase/glycogen phosphorylase"/>
    <property type="match status" value="1"/>
</dbReference>
<dbReference type="InterPro" id="IPR038107">
    <property type="entry name" value="Glycos_transf_N_sf"/>
</dbReference>
<evidence type="ECO:0000313" key="11">
    <source>
        <dbReference type="Proteomes" id="UP000242818"/>
    </source>
</evidence>
<protein>
    <recommendedName>
        <fullName evidence="3 8">3-deoxy-D-manno-octulosonic acid transferase</fullName>
        <shortName evidence="8">Kdo transferase</shortName>
        <ecNumber evidence="2 8">2.4.99.12</ecNumber>
    </recommendedName>
    <alternativeName>
        <fullName evidence="5 8">Lipid IV(A) 3-deoxy-D-manno-octulosonic acid transferase</fullName>
    </alternativeName>
</protein>
<organism evidence="10 11">
    <name type="scientific">Chitinophaga costaii</name>
    <dbReference type="NCBI Taxonomy" id="1335309"/>
    <lineage>
        <taxon>Bacteria</taxon>
        <taxon>Pseudomonadati</taxon>
        <taxon>Bacteroidota</taxon>
        <taxon>Chitinophagia</taxon>
        <taxon>Chitinophagales</taxon>
        <taxon>Chitinophagaceae</taxon>
        <taxon>Chitinophaga</taxon>
    </lineage>
</organism>
<feature type="transmembrane region" description="Helical" evidence="8">
    <location>
        <begin position="6"/>
        <end position="25"/>
    </location>
</feature>
<name>A0A1C3ZZU2_9BACT</name>
<dbReference type="AlphaFoldDB" id="A0A1C3ZZU2"/>
<dbReference type="GO" id="GO:0043842">
    <property type="term" value="F:Kdo transferase activity"/>
    <property type="evidence" value="ECO:0007669"/>
    <property type="project" value="UniProtKB-EC"/>
</dbReference>
<comment type="subcellular location">
    <subcellularLocation>
        <location evidence="8">Cell membrane</location>
    </subcellularLocation>
</comment>
<dbReference type="PANTHER" id="PTHR42755">
    <property type="entry name" value="3-DEOXY-MANNO-OCTULOSONATE CYTIDYLYLTRANSFERASE"/>
    <property type="match status" value="1"/>
</dbReference>
<keyword evidence="4 8" id="KW-0808">Transferase</keyword>
<keyword evidence="8" id="KW-1133">Transmembrane helix</keyword>
<feature type="active site" description="Proton acceptor" evidence="7">
    <location>
        <position position="64"/>
    </location>
</feature>
<comment type="similarity">
    <text evidence="8">Belongs to the glycosyltransferase group 1 family.</text>
</comment>
<keyword evidence="8" id="KW-1003">Cell membrane</keyword>
<keyword evidence="8" id="KW-0472">Membrane</keyword>
<comment type="pathway">
    <text evidence="1 8">Bacterial outer membrane biogenesis; LPS core biosynthesis.</text>
</comment>
<feature type="domain" description="3-deoxy-D-manno-octulosonic-acid transferase N-terminal" evidence="9">
    <location>
        <begin position="49"/>
        <end position="210"/>
    </location>
</feature>
<evidence type="ECO:0000256" key="8">
    <source>
        <dbReference type="RuleBase" id="RU365103"/>
    </source>
</evidence>
<dbReference type="UniPathway" id="UPA00958"/>
<evidence type="ECO:0000256" key="7">
    <source>
        <dbReference type="PIRSR" id="PIRSR639901-1"/>
    </source>
</evidence>
<evidence type="ECO:0000256" key="2">
    <source>
        <dbReference type="ARBA" id="ARBA00012621"/>
    </source>
</evidence>
<keyword evidence="8" id="KW-0448">Lipopolysaccharide biosynthesis</keyword>
<dbReference type="GO" id="GO:0009244">
    <property type="term" value="P:lipopolysaccharide core region biosynthetic process"/>
    <property type="evidence" value="ECO:0007669"/>
    <property type="project" value="UniProtKB-UniRule"/>
</dbReference>
<dbReference type="GO" id="GO:0009245">
    <property type="term" value="P:lipid A biosynthetic process"/>
    <property type="evidence" value="ECO:0007669"/>
    <property type="project" value="TreeGrafter"/>
</dbReference>
<evidence type="ECO:0000256" key="4">
    <source>
        <dbReference type="ARBA" id="ARBA00022679"/>
    </source>
</evidence>